<accession>A0A6G9YET7</accession>
<sequence length="152" mass="17096">MSSVIRLVAVDHTIDVDAFAIAIEQFNRFFIRLPTLETLSFTTLSVLFTLEHSDGPLRLSELKKSEQVTQPAITQLVTRLERDGLVERRPDPTDGRAVLVHITEAGSHIVRSRHADRIRRLQPLVDQLTEQDREALAAALPALTRLAELGRQ</sequence>
<dbReference type="SUPFAM" id="SSF46785">
    <property type="entry name" value="Winged helix' DNA-binding domain"/>
    <property type="match status" value="1"/>
</dbReference>
<dbReference type="KEGG" id="nah:F5544_19080"/>
<dbReference type="InterPro" id="IPR052526">
    <property type="entry name" value="HTH-type_Bedaq_tolerance"/>
</dbReference>
<dbReference type="EMBL" id="CP046172">
    <property type="protein sequence ID" value="QIS11684.1"/>
    <property type="molecule type" value="Genomic_DNA"/>
</dbReference>
<protein>
    <submittedName>
        <fullName evidence="2">MarR family transcriptional regulator</fullName>
    </submittedName>
</protein>
<evidence type="ECO:0000313" key="3">
    <source>
        <dbReference type="Proteomes" id="UP000503540"/>
    </source>
</evidence>
<dbReference type="PRINTS" id="PR00598">
    <property type="entry name" value="HTHMARR"/>
</dbReference>
<dbReference type="PANTHER" id="PTHR39515:SF2">
    <property type="entry name" value="HTH-TYPE TRANSCRIPTIONAL REGULATOR RV0880"/>
    <property type="match status" value="1"/>
</dbReference>
<dbReference type="InterPro" id="IPR036390">
    <property type="entry name" value="WH_DNA-bd_sf"/>
</dbReference>
<organism evidence="2 3">
    <name type="scientific">Nocardia arthritidis</name>
    <dbReference type="NCBI Taxonomy" id="228602"/>
    <lineage>
        <taxon>Bacteria</taxon>
        <taxon>Bacillati</taxon>
        <taxon>Actinomycetota</taxon>
        <taxon>Actinomycetes</taxon>
        <taxon>Mycobacteriales</taxon>
        <taxon>Nocardiaceae</taxon>
        <taxon>Nocardia</taxon>
    </lineage>
</organism>
<dbReference type="GO" id="GO:0003700">
    <property type="term" value="F:DNA-binding transcription factor activity"/>
    <property type="evidence" value="ECO:0007669"/>
    <property type="project" value="InterPro"/>
</dbReference>
<dbReference type="PANTHER" id="PTHR39515">
    <property type="entry name" value="CONSERVED PROTEIN"/>
    <property type="match status" value="1"/>
</dbReference>
<reference evidence="2 3" key="1">
    <citation type="journal article" date="2019" name="ACS Chem. Biol.">
        <title>Identification and Mobilization of a Cryptic Antibiotic Biosynthesis Gene Locus from a Human-Pathogenic Nocardia Isolate.</title>
        <authorList>
            <person name="Herisse M."/>
            <person name="Ishida K."/>
            <person name="Porter J.L."/>
            <person name="Howden B."/>
            <person name="Hertweck C."/>
            <person name="Stinear T.P."/>
            <person name="Pidot S.J."/>
        </authorList>
    </citation>
    <scope>NUCLEOTIDE SEQUENCE [LARGE SCALE GENOMIC DNA]</scope>
    <source>
        <strain evidence="2 3">AUSMDU00012717</strain>
    </source>
</reference>
<dbReference type="InterPro" id="IPR036388">
    <property type="entry name" value="WH-like_DNA-bd_sf"/>
</dbReference>
<dbReference type="Pfam" id="PF01047">
    <property type="entry name" value="MarR"/>
    <property type="match status" value="1"/>
</dbReference>
<dbReference type="Proteomes" id="UP000503540">
    <property type="component" value="Chromosome"/>
</dbReference>
<dbReference type="Gene3D" id="1.10.10.10">
    <property type="entry name" value="Winged helix-like DNA-binding domain superfamily/Winged helix DNA-binding domain"/>
    <property type="match status" value="1"/>
</dbReference>
<dbReference type="SMART" id="SM00347">
    <property type="entry name" value="HTH_MARR"/>
    <property type="match status" value="1"/>
</dbReference>
<dbReference type="AlphaFoldDB" id="A0A6G9YET7"/>
<keyword evidence="3" id="KW-1185">Reference proteome</keyword>
<evidence type="ECO:0000259" key="1">
    <source>
        <dbReference type="PROSITE" id="PS50995"/>
    </source>
</evidence>
<evidence type="ECO:0000313" key="2">
    <source>
        <dbReference type="EMBL" id="QIS11684.1"/>
    </source>
</evidence>
<gene>
    <name evidence="2" type="ORF">F5544_19080</name>
</gene>
<proteinExistence type="predicted"/>
<feature type="domain" description="HTH marR-type" evidence="1">
    <location>
        <begin position="1"/>
        <end position="145"/>
    </location>
</feature>
<dbReference type="PROSITE" id="PS50995">
    <property type="entry name" value="HTH_MARR_2"/>
    <property type="match status" value="1"/>
</dbReference>
<dbReference type="InterPro" id="IPR000835">
    <property type="entry name" value="HTH_MarR-typ"/>
</dbReference>
<name>A0A6G9YET7_9NOCA</name>